<gene>
    <name evidence="1" type="ORF">PIB30_080197</name>
</gene>
<name>A0ABU6XPQ6_9FABA</name>
<dbReference type="Proteomes" id="UP001341840">
    <property type="component" value="Unassembled WGS sequence"/>
</dbReference>
<organism evidence="1 2">
    <name type="scientific">Stylosanthes scabra</name>
    <dbReference type="NCBI Taxonomy" id="79078"/>
    <lineage>
        <taxon>Eukaryota</taxon>
        <taxon>Viridiplantae</taxon>
        <taxon>Streptophyta</taxon>
        <taxon>Embryophyta</taxon>
        <taxon>Tracheophyta</taxon>
        <taxon>Spermatophyta</taxon>
        <taxon>Magnoliopsida</taxon>
        <taxon>eudicotyledons</taxon>
        <taxon>Gunneridae</taxon>
        <taxon>Pentapetalae</taxon>
        <taxon>rosids</taxon>
        <taxon>fabids</taxon>
        <taxon>Fabales</taxon>
        <taxon>Fabaceae</taxon>
        <taxon>Papilionoideae</taxon>
        <taxon>50 kb inversion clade</taxon>
        <taxon>dalbergioids sensu lato</taxon>
        <taxon>Dalbergieae</taxon>
        <taxon>Pterocarpus clade</taxon>
        <taxon>Stylosanthes</taxon>
    </lineage>
</organism>
<comment type="caution">
    <text evidence="1">The sequence shown here is derived from an EMBL/GenBank/DDBJ whole genome shotgun (WGS) entry which is preliminary data.</text>
</comment>
<protein>
    <submittedName>
        <fullName evidence="1">Uncharacterized protein</fullName>
    </submittedName>
</protein>
<accession>A0ABU6XPQ6</accession>
<proteinExistence type="predicted"/>
<dbReference type="EMBL" id="JASCZI010212609">
    <property type="protein sequence ID" value="MED6199906.1"/>
    <property type="molecule type" value="Genomic_DNA"/>
</dbReference>
<reference evidence="1 2" key="1">
    <citation type="journal article" date="2023" name="Plants (Basel)">
        <title>Bridging the Gap: Combining Genomics and Transcriptomics Approaches to Understand Stylosanthes scabra, an Orphan Legume from the Brazilian Caatinga.</title>
        <authorList>
            <person name="Ferreira-Neto J.R.C."/>
            <person name="da Silva M.D."/>
            <person name="Binneck E."/>
            <person name="de Melo N.F."/>
            <person name="da Silva R.H."/>
            <person name="de Melo A.L.T.M."/>
            <person name="Pandolfi V."/>
            <person name="Bustamante F.O."/>
            <person name="Brasileiro-Vidal A.C."/>
            <person name="Benko-Iseppon A.M."/>
        </authorList>
    </citation>
    <scope>NUCLEOTIDE SEQUENCE [LARGE SCALE GENOMIC DNA]</scope>
    <source>
        <tissue evidence="1">Leaves</tissue>
    </source>
</reference>
<sequence length="83" mass="9213">MAVLVFAKSFSSSLPSVHRQSVTTAYESQGPLYLSTCLPCHMELVLFALVQLLFMYCSSMGDDDDDEIHEEAASTESRHLSHT</sequence>
<keyword evidence="2" id="KW-1185">Reference proteome</keyword>
<evidence type="ECO:0000313" key="1">
    <source>
        <dbReference type="EMBL" id="MED6199906.1"/>
    </source>
</evidence>
<evidence type="ECO:0000313" key="2">
    <source>
        <dbReference type="Proteomes" id="UP001341840"/>
    </source>
</evidence>